<name>X0W084_9ZZZZ</name>
<dbReference type="AlphaFoldDB" id="X0W084"/>
<dbReference type="GO" id="GO:0003954">
    <property type="term" value="F:NADH dehydrogenase activity"/>
    <property type="evidence" value="ECO:0007669"/>
    <property type="project" value="TreeGrafter"/>
</dbReference>
<protein>
    <recommendedName>
        <fullName evidence="5">Molybdopterin oxidoreductase domain-containing protein</fullName>
    </recommendedName>
</protein>
<proteinExistence type="predicted"/>
<gene>
    <name evidence="4" type="ORF">S01H1_32813</name>
</gene>
<reference evidence="4" key="1">
    <citation type="journal article" date="2014" name="Front. Microbiol.">
        <title>High frequency of phylogenetically diverse reductive dehalogenase-homologous genes in deep subseafloor sedimentary metagenomes.</title>
        <authorList>
            <person name="Kawai M."/>
            <person name="Futagami T."/>
            <person name="Toyoda A."/>
            <person name="Takaki Y."/>
            <person name="Nishi S."/>
            <person name="Hori S."/>
            <person name="Arai W."/>
            <person name="Tsubouchi T."/>
            <person name="Morono Y."/>
            <person name="Uchiyama I."/>
            <person name="Ito T."/>
            <person name="Fujiyama A."/>
            <person name="Inagaki F."/>
            <person name="Takami H."/>
        </authorList>
    </citation>
    <scope>NUCLEOTIDE SEQUENCE</scope>
    <source>
        <strain evidence="4">Expedition CK06-06</strain>
    </source>
</reference>
<dbReference type="GO" id="GO:0043546">
    <property type="term" value="F:molybdopterin cofactor binding"/>
    <property type="evidence" value="ECO:0007669"/>
    <property type="project" value="InterPro"/>
</dbReference>
<keyword evidence="1" id="KW-0560">Oxidoreductase</keyword>
<dbReference type="Pfam" id="PF00384">
    <property type="entry name" value="Molybdopterin"/>
    <property type="match status" value="1"/>
</dbReference>
<comment type="caution">
    <text evidence="4">The sequence shown here is derived from an EMBL/GenBank/DDBJ whole genome shotgun (WGS) entry which is preliminary data.</text>
</comment>
<dbReference type="GO" id="GO:0016020">
    <property type="term" value="C:membrane"/>
    <property type="evidence" value="ECO:0007669"/>
    <property type="project" value="TreeGrafter"/>
</dbReference>
<dbReference type="PANTHER" id="PTHR43105">
    <property type="entry name" value="RESPIRATORY NITRATE REDUCTASE"/>
    <property type="match status" value="1"/>
</dbReference>
<dbReference type="Gene3D" id="2.40.40.20">
    <property type="match status" value="1"/>
</dbReference>
<feature type="non-terminal residue" evidence="4">
    <location>
        <position position="273"/>
    </location>
</feature>
<dbReference type="EMBL" id="BARS01020341">
    <property type="protein sequence ID" value="GAG06146.1"/>
    <property type="molecule type" value="Genomic_DNA"/>
</dbReference>
<evidence type="ECO:0008006" key="5">
    <source>
        <dbReference type="Google" id="ProtNLM"/>
    </source>
</evidence>
<organism evidence="4">
    <name type="scientific">marine sediment metagenome</name>
    <dbReference type="NCBI Taxonomy" id="412755"/>
    <lineage>
        <taxon>unclassified sequences</taxon>
        <taxon>metagenomes</taxon>
        <taxon>ecological metagenomes</taxon>
    </lineage>
</organism>
<evidence type="ECO:0000256" key="1">
    <source>
        <dbReference type="ARBA" id="ARBA00023002"/>
    </source>
</evidence>
<dbReference type="Gene3D" id="3.40.50.740">
    <property type="match status" value="1"/>
</dbReference>
<evidence type="ECO:0000313" key="4">
    <source>
        <dbReference type="EMBL" id="GAG06146.1"/>
    </source>
</evidence>
<accession>X0W084</accession>
<evidence type="ECO:0000259" key="3">
    <source>
        <dbReference type="Pfam" id="PF01568"/>
    </source>
</evidence>
<dbReference type="InterPro" id="IPR006657">
    <property type="entry name" value="MoPterin_dinucl-bd_dom"/>
</dbReference>
<dbReference type="InterPro" id="IPR050123">
    <property type="entry name" value="Prok_molybdopt-oxidoreductase"/>
</dbReference>
<dbReference type="GO" id="GO:0022904">
    <property type="term" value="P:respiratory electron transport chain"/>
    <property type="evidence" value="ECO:0007669"/>
    <property type="project" value="TreeGrafter"/>
</dbReference>
<feature type="domain" description="Molybdopterin oxidoreductase" evidence="2">
    <location>
        <begin position="7"/>
        <end position="116"/>
    </location>
</feature>
<dbReference type="Pfam" id="PF01568">
    <property type="entry name" value="Molydop_binding"/>
    <property type="match status" value="1"/>
</dbReference>
<evidence type="ECO:0000259" key="2">
    <source>
        <dbReference type="Pfam" id="PF00384"/>
    </source>
</evidence>
<dbReference type="PANTHER" id="PTHR43105:SF14">
    <property type="entry name" value="FORMATE DEHYDROGENASE H"/>
    <property type="match status" value="1"/>
</dbReference>
<dbReference type="SUPFAM" id="SSF53706">
    <property type="entry name" value="Formate dehydrogenase/DMSO reductase, domains 1-3"/>
    <property type="match status" value="1"/>
</dbReference>
<feature type="domain" description="Molybdopterin dinucleotide-binding" evidence="3">
    <location>
        <begin position="208"/>
        <end position="273"/>
    </location>
</feature>
<dbReference type="InterPro" id="IPR006656">
    <property type="entry name" value="Mopterin_OxRdtase"/>
</dbReference>
<sequence>VNDLPGEVGLTIVEAMHAASEGKVRAMYIMGENPMLSDPNTTHVEQALRNLDLLVVQDIFPNDTSALAHVILPAASSLEKDGTFTNTERRVQMLHPVLPTAGEARPDWQITGEIAARYDEKTGIERDREHWIFPSTEIIFDELATVTPIYAGMNHERLMGEGLQWPCPDSDHPGTPILHVGKFSRGLGKFNPVMANDPAELPDEEYPLILTTGRVLYHYHTGTMTRRSGPLAWVEPRGYVEINAEDASAVDVLDDQAIIIESRRGIVRTRAKI</sequence>
<feature type="non-terminal residue" evidence="4">
    <location>
        <position position="1"/>
    </location>
</feature>